<proteinExistence type="predicted"/>
<feature type="region of interest" description="Disordered" evidence="1">
    <location>
        <begin position="1"/>
        <end position="129"/>
    </location>
</feature>
<feature type="compositionally biased region" description="Polar residues" evidence="1">
    <location>
        <begin position="1"/>
        <end position="15"/>
    </location>
</feature>
<dbReference type="AlphaFoldDB" id="A0A2P4S6C0"/>
<dbReference type="Proteomes" id="UP000237246">
    <property type="component" value="Unassembled WGS sequence"/>
</dbReference>
<gene>
    <name evidence="2" type="ORF">CIB84_016615</name>
</gene>
<evidence type="ECO:0000256" key="1">
    <source>
        <dbReference type="SAM" id="MobiDB-lite"/>
    </source>
</evidence>
<dbReference type="EMBL" id="PPHD01097517">
    <property type="protein sequence ID" value="POI19639.1"/>
    <property type="molecule type" value="Genomic_DNA"/>
</dbReference>
<feature type="compositionally biased region" description="Polar residues" evidence="1">
    <location>
        <begin position="42"/>
        <end position="74"/>
    </location>
</feature>
<accession>A0A2P4S6C0</accession>
<protein>
    <submittedName>
        <fullName evidence="2">Uncharacterized protein</fullName>
    </submittedName>
</protein>
<evidence type="ECO:0000313" key="2">
    <source>
        <dbReference type="EMBL" id="POI19639.1"/>
    </source>
</evidence>
<evidence type="ECO:0000313" key="3">
    <source>
        <dbReference type="Proteomes" id="UP000237246"/>
    </source>
</evidence>
<organism evidence="2 3">
    <name type="scientific">Bambusicola thoracicus</name>
    <name type="common">Chinese bamboo-partridge</name>
    <name type="synonym">Perdix thoracica</name>
    <dbReference type="NCBI Taxonomy" id="9083"/>
    <lineage>
        <taxon>Eukaryota</taxon>
        <taxon>Metazoa</taxon>
        <taxon>Chordata</taxon>
        <taxon>Craniata</taxon>
        <taxon>Vertebrata</taxon>
        <taxon>Euteleostomi</taxon>
        <taxon>Archelosauria</taxon>
        <taxon>Archosauria</taxon>
        <taxon>Dinosauria</taxon>
        <taxon>Saurischia</taxon>
        <taxon>Theropoda</taxon>
        <taxon>Coelurosauria</taxon>
        <taxon>Aves</taxon>
        <taxon>Neognathae</taxon>
        <taxon>Galloanserae</taxon>
        <taxon>Galliformes</taxon>
        <taxon>Phasianidae</taxon>
        <taxon>Perdicinae</taxon>
        <taxon>Bambusicola</taxon>
    </lineage>
</organism>
<sequence>MPNVSPSCPRTSSWHGASAASAPEGVRPQTRPIPAHGGVRPQTHTLDWGSQTPHSPQTHTWGLVRNQTPPQTHTLGLVRPQTRPIPTPGGGGRTPNPTTHPKPIPWGEESDPKPAPNPHLWGVGSDPQPTPNLFWGGGSGRGRWLMGHSPLFLPLFVHFLRWGFLFGAVI</sequence>
<reference evidence="2 3" key="1">
    <citation type="submission" date="2018-01" db="EMBL/GenBank/DDBJ databases">
        <title>Comparison of the Chinese Bamboo Partridge and Red Junglefowl genome sequences highlights the importance of demography in genome evolution.</title>
        <authorList>
            <person name="Tiley G.P."/>
            <person name="Kimball R.T."/>
            <person name="Braun E.L."/>
            <person name="Burleigh J.G."/>
        </authorList>
    </citation>
    <scope>NUCLEOTIDE SEQUENCE [LARGE SCALE GENOMIC DNA]</scope>
    <source>
        <strain evidence="2">RTK389</strain>
        <tissue evidence="2">Blood</tissue>
    </source>
</reference>
<name>A0A2P4S6C0_BAMTH</name>
<comment type="caution">
    <text evidence="2">The sequence shown here is derived from an EMBL/GenBank/DDBJ whole genome shotgun (WGS) entry which is preliminary data.</text>
</comment>
<keyword evidence="3" id="KW-1185">Reference proteome</keyword>